<organism evidence="5 6">
    <name type="scientific">Fuscibacter oryzae</name>
    <dbReference type="NCBI Taxonomy" id="2803939"/>
    <lineage>
        <taxon>Bacteria</taxon>
        <taxon>Pseudomonadati</taxon>
        <taxon>Pseudomonadota</taxon>
        <taxon>Alphaproteobacteria</taxon>
        <taxon>Rhodobacterales</taxon>
        <taxon>Paracoccaceae</taxon>
        <taxon>Fuscibacter</taxon>
    </lineage>
</organism>
<dbReference type="RefSeq" id="WP_202661530.1">
    <property type="nucleotide sequence ID" value="NZ_JAESVP010000006.1"/>
</dbReference>
<keyword evidence="6" id="KW-1185">Reference proteome</keyword>
<dbReference type="Proteomes" id="UP000619033">
    <property type="component" value="Unassembled WGS sequence"/>
</dbReference>
<evidence type="ECO:0000256" key="1">
    <source>
        <dbReference type="ARBA" id="ARBA00023015"/>
    </source>
</evidence>
<evidence type="ECO:0000256" key="2">
    <source>
        <dbReference type="ARBA" id="ARBA00023125"/>
    </source>
</evidence>
<dbReference type="Gene3D" id="1.10.10.10">
    <property type="entry name" value="Winged helix-like DNA-binding domain superfamily/Winged helix DNA-binding domain"/>
    <property type="match status" value="1"/>
</dbReference>
<evidence type="ECO:0000259" key="4">
    <source>
        <dbReference type="Pfam" id="PF03472"/>
    </source>
</evidence>
<accession>A0A8J7MSS9</accession>
<dbReference type="GO" id="GO:0003677">
    <property type="term" value="F:DNA binding"/>
    <property type="evidence" value="ECO:0007669"/>
    <property type="project" value="UniProtKB-KW"/>
</dbReference>
<feature type="domain" description="Transcription factor LuxR-like autoinducer-binding" evidence="4">
    <location>
        <begin position="33"/>
        <end position="130"/>
    </location>
</feature>
<name>A0A8J7MSS9_9RHOB</name>
<dbReference type="InterPro" id="IPR036388">
    <property type="entry name" value="WH-like_DNA-bd_sf"/>
</dbReference>
<proteinExistence type="predicted"/>
<gene>
    <name evidence="5" type="ORF">JI744_12805</name>
</gene>
<keyword evidence="1" id="KW-0805">Transcription regulation</keyword>
<dbReference type="Pfam" id="PF03472">
    <property type="entry name" value="Autoind_bind"/>
    <property type="match status" value="1"/>
</dbReference>
<dbReference type="AlphaFoldDB" id="A0A8J7MSS9"/>
<dbReference type="EMBL" id="JAESVP010000006">
    <property type="protein sequence ID" value="MBL4928987.1"/>
    <property type="molecule type" value="Genomic_DNA"/>
</dbReference>
<protein>
    <submittedName>
        <fullName evidence="5">Autoinducer binding domain-containing protein</fullName>
    </submittedName>
</protein>
<dbReference type="Gene3D" id="3.30.450.80">
    <property type="entry name" value="Transcription factor LuxR-like, autoinducer-binding domain"/>
    <property type="match status" value="1"/>
</dbReference>
<sequence length="203" mass="22499">MDIFGAIEAEAAKIGEIAPSGYFLALRIRGTSPLLALKTYPQAWLDRYMENGYLLRDPITTWAMTIGGAIRWSSPLLIDPFRVLRQAAEFGLTYGASVAHGPINALSICSFGRSDRELTNAEIAQVRRIVVNLHERTALPKSLDENQKEVLSAMSQGLTADALAARLGVSRDVTRGRFDEIYEILLAKSPDEALRRAKDYKLF</sequence>
<comment type="caution">
    <text evidence="5">The sequence shown here is derived from an EMBL/GenBank/DDBJ whole genome shotgun (WGS) entry which is preliminary data.</text>
</comment>
<dbReference type="SUPFAM" id="SSF75516">
    <property type="entry name" value="Pheromone-binding domain of LuxR-like quorum-sensing transcription factors"/>
    <property type="match status" value="1"/>
</dbReference>
<evidence type="ECO:0000313" key="6">
    <source>
        <dbReference type="Proteomes" id="UP000619033"/>
    </source>
</evidence>
<evidence type="ECO:0000313" key="5">
    <source>
        <dbReference type="EMBL" id="MBL4928987.1"/>
    </source>
</evidence>
<reference evidence="5" key="1">
    <citation type="submission" date="2021-01" db="EMBL/GenBank/DDBJ databases">
        <title>Genome seq and assembly of Tabrizicola sp. KVB23.</title>
        <authorList>
            <person name="Chhetri G."/>
        </authorList>
    </citation>
    <scope>NUCLEOTIDE SEQUENCE</scope>
    <source>
        <strain evidence="5">KVB23</strain>
    </source>
</reference>
<dbReference type="InterPro" id="IPR005143">
    <property type="entry name" value="TF_LuxR_autoind-bd_dom"/>
</dbReference>
<keyword evidence="2" id="KW-0238">DNA-binding</keyword>
<dbReference type="InterPro" id="IPR036693">
    <property type="entry name" value="TF_LuxR_autoind-bd_dom_sf"/>
</dbReference>
<evidence type="ECO:0000256" key="3">
    <source>
        <dbReference type="ARBA" id="ARBA00023163"/>
    </source>
</evidence>
<keyword evidence="3" id="KW-0804">Transcription</keyword>